<comment type="caution">
    <text evidence="2">The sequence shown here is derived from an EMBL/GenBank/DDBJ whole genome shotgun (WGS) entry which is preliminary data.</text>
</comment>
<organism evidence="2 3">
    <name type="scientific">Pseudobutyrivibrio ruminis</name>
    <dbReference type="NCBI Taxonomy" id="46206"/>
    <lineage>
        <taxon>Bacteria</taxon>
        <taxon>Bacillati</taxon>
        <taxon>Bacillota</taxon>
        <taxon>Clostridia</taxon>
        <taxon>Lachnospirales</taxon>
        <taxon>Lachnospiraceae</taxon>
        <taxon>Pseudobutyrivibrio</taxon>
    </lineage>
</organism>
<accession>A0A2G3E8V4</accession>
<keyword evidence="3" id="KW-1185">Reference proteome</keyword>
<dbReference type="EMBL" id="PDYH01000042">
    <property type="protein sequence ID" value="PHU39722.1"/>
    <property type="molecule type" value="Genomic_DNA"/>
</dbReference>
<protein>
    <submittedName>
        <fullName evidence="2">Uncharacterized protein</fullName>
    </submittedName>
</protein>
<dbReference type="RefSeq" id="WP_099391539.1">
    <property type="nucleotide sequence ID" value="NZ_PDYF01000008.1"/>
</dbReference>
<name>A0A2G3E8V4_9FIRM</name>
<dbReference type="Proteomes" id="UP000225889">
    <property type="component" value="Unassembled WGS sequence"/>
</dbReference>
<dbReference type="Proteomes" id="UP000224317">
    <property type="component" value="Unassembled WGS sequence"/>
</dbReference>
<dbReference type="EMBL" id="PDYF01000008">
    <property type="protein sequence ID" value="PHU35808.1"/>
    <property type="molecule type" value="Genomic_DNA"/>
</dbReference>
<evidence type="ECO:0000313" key="2">
    <source>
        <dbReference type="EMBL" id="PHU39722.1"/>
    </source>
</evidence>
<proteinExistence type="predicted"/>
<gene>
    <name evidence="2" type="ORF">CSX00_10460</name>
    <name evidence="1" type="ORF">CSX01_04155</name>
</gene>
<dbReference type="STRING" id="46206.SAMN02910377_01137"/>
<evidence type="ECO:0000313" key="1">
    <source>
        <dbReference type="EMBL" id="PHU35808.1"/>
    </source>
</evidence>
<reference evidence="2" key="2">
    <citation type="submission" date="2017-10" db="EMBL/GenBank/DDBJ databases">
        <authorList>
            <person name="Banno H."/>
            <person name="Chua N.-H."/>
        </authorList>
    </citation>
    <scope>NUCLEOTIDE SEQUENCE [LARGE SCALE GENOMIC DNA]</scope>
    <source>
        <strain evidence="2">JK10</strain>
        <strain evidence="1">JK626</strain>
    </source>
</reference>
<sequence>MNKKPKLSKNIGNDVVLCRTTNRIVSNRTSELLLEQSVAFTKSWRRVPFFRRRIYNGASKVCIISINRTQYSRARRILDLLEERDYNRLKLNVI</sequence>
<evidence type="ECO:0000313" key="3">
    <source>
        <dbReference type="Proteomes" id="UP000224317"/>
    </source>
</evidence>
<dbReference type="AlphaFoldDB" id="A0A2G3E8V4"/>
<reference evidence="2" key="1">
    <citation type="submission" date="2017-10" db="EMBL/GenBank/DDBJ databases">
        <title>Resolving the taxonomy of Roseburia spp., Eubacterium rectale and Agathobacter spp. through phylogenomic analysis.</title>
        <authorList>
            <person name="Sheridan P.O."/>
            <person name="Walker A.W."/>
            <person name="Duncan S.H."/>
            <person name="Scott K.P."/>
            <person name="Toole P.W.O."/>
            <person name="Luis P."/>
            <person name="Flint H.J."/>
        </authorList>
    </citation>
    <scope>NUCLEOTIDE SEQUENCE [LARGE SCALE GENOMIC DNA]</scope>
    <source>
        <strain evidence="2">JK10</strain>
        <strain evidence="1">JK626</strain>
    </source>
</reference>